<evidence type="ECO:0000256" key="1">
    <source>
        <dbReference type="SAM" id="MobiDB-lite"/>
    </source>
</evidence>
<protein>
    <submittedName>
        <fullName evidence="2">Sucrose-phosphate synthase 1</fullName>
    </submittedName>
</protein>
<organism evidence="2">
    <name type="scientific">Arundo donax</name>
    <name type="common">Giant reed</name>
    <name type="synonym">Donax arundinaceus</name>
    <dbReference type="NCBI Taxonomy" id="35708"/>
    <lineage>
        <taxon>Eukaryota</taxon>
        <taxon>Viridiplantae</taxon>
        <taxon>Streptophyta</taxon>
        <taxon>Embryophyta</taxon>
        <taxon>Tracheophyta</taxon>
        <taxon>Spermatophyta</taxon>
        <taxon>Magnoliopsida</taxon>
        <taxon>Liliopsida</taxon>
        <taxon>Poales</taxon>
        <taxon>Poaceae</taxon>
        <taxon>PACMAD clade</taxon>
        <taxon>Arundinoideae</taxon>
        <taxon>Arundineae</taxon>
        <taxon>Arundo</taxon>
    </lineage>
</organism>
<reference evidence="2" key="1">
    <citation type="submission" date="2014-09" db="EMBL/GenBank/DDBJ databases">
        <authorList>
            <person name="Magalhaes I.L.F."/>
            <person name="Oliveira U."/>
            <person name="Santos F.R."/>
            <person name="Vidigal T.H.D.A."/>
            <person name="Brescovit A.D."/>
            <person name="Santos A.J."/>
        </authorList>
    </citation>
    <scope>NUCLEOTIDE SEQUENCE</scope>
    <source>
        <tissue evidence="2">Shoot tissue taken approximately 20 cm above the soil surface</tissue>
    </source>
</reference>
<feature type="compositionally biased region" description="Low complexity" evidence="1">
    <location>
        <begin position="24"/>
        <end position="46"/>
    </location>
</feature>
<sequence length="135" mass="14788">MAWRMSAAAWSSARVTMFGESMETTSSVTNPSSSRRSSSLPRATSPGRTSVLCRPGSSRSRSVSPASPTSTATLDRSKPHCIDRYLSARGRDAESGITLRRVHARVYTRLHRNPRIRSDCRIESIFFTLDAPAAA</sequence>
<name>A0A0A9A447_ARUDO</name>
<evidence type="ECO:0000313" key="2">
    <source>
        <dbReference type="EMBL" id="JAD43780.1"/>
    </source>
</evidence>
<dbReference type="EMBL" id="GBRH01254115">
    <property type="protein sequence ID" value="JAD43780.1"/>
    <property type="molecule type" value="Transcribed_RNA"/>
</dbReference>
<reference evidence="2" key="2">
    <citation type="journal article" date="2015" name="Data Brief">
        <title>Shoot transcriptome of the giant reed, Arundo donax.</title>
        <authorList>
            <person name="Barrero R.A."/>
            <person name="Guerrero F.D."/>
            <person name="Moolhuijzen P."/>
            <person name="Goolsby J.A."/>
            <person name="Tidwell J."/>
            <person name="Bellgard S.E."/>
            <person name="Bellgard M.I."/>
        </authorList>
    </citation>
    <scope>NUCLEOTIDE SEQUENCE</scope>
    <source>
        <tissue evidence="2">Shoot tissue taken approximately 20 cm above the soil surface</tissue>
    </source>
</reference>
<feature type="region of interest" description="Disordered" evidence="1">
    <location>
        <begin position="22"/>
        <end position="78"/>
    </location>
</feature>
<dbReference type="AlphaFoldDB" id="A0A0A9A447"/>
<proteinExistence type="predicted"/>
<feature type="compositionally biased region" description="Low complexity" evidence="1">
    <location>
        <begin position="54"/>
        <end position="73"/>
    </location>
</feature>
<accession>A0A0A9A447</accession>